<evidence type="ECO:0000256" key="5">
    <source>
        <dbReference type="ARBA" id="ARBA00022727"/>
    </source>
</evidence>
<keyword evidence="4 10" id="KW-0808">Transferase</keyword>
<comment type="function">
    <text evidence="10">Phosphorylation of dTMP to form dTDP in both de novo and salvage pathways of dTTP synthesis.</text>
</comment>
<dbReference type="HAMAP" id="MF_00165">
    <property type="entry name" value="Thymidylate_kinase"/>
    <property type="match status" value="1"/>
</dbReference>
<dbReference type="PANTHER" id="PTHR10344:SF4">
    <property type="entry name" value="UMP-CMP KINASE 2, MITOCHONDRIAL"/>
    <property type="match status" value="1"/>
</dbReference>
<dbReference type="PANTHER" id="PTHR10344">
    <property type="entry name" value="THYMIDYLATE KINASE"/>
    <property type="match status" value="1"/>
</dbReference>
<comment type="similarity">
    <text evidence="1 10">Belongs to the thymidylate kinase family.</text>
</comment>
<evidence type="ECO:0000256" key="6">
    <source>
        <dbReference type="ARBA" id="ARBA00022741"/>
    </source>
</evidence>
<dbReference type="Pfam" id="PF02223">
    <property type="entry name" value="Thymidylate_kin"/>
    <property type="match status" value="1"/>
</dbReference>
<dbReference type="GO" id="GO:0006233">
    <property type="term" value="P:dTDP biosynthetic process"/>
    <property type="evidence" value="ECO:0007669"/>
    <property type="project" value="InterPro"/>
</dbReference>
<name>A0AAC9HUM2_9PSEU</name>
<accession>A0AAC9HUM2</accession>
<dbReference type="AlphaFoldDB" id="A0AAC9HUM2"/>
<evidence type="ECO:0000256" key="9">
    <source>
        <dbReference type="ARBA" id="ARBA00048743"/>
    </source>
</evidence>
<comment type="caution">
    <text evidence="10">Lacks conserved residue(s) required for the propagation of feature annotation.</text>
</comment>
<keyword evidence="6 10" id="KW-0547">Nucleotide-binding</keyword>
<feature type="domain" description="Thymidylate kinase-like" evidence="11">
    <location>
        <begin position="10"/>
        <end position="170"/>
    </location>
</feature>
<keyword evidence="8 10" id="KW-0067">ATP-binding</keyword>
<dbReference type="Gene3D" id="3.40.50.300">
    <property type="entry name" value="P-loop containing nucleotide triphosphate hydrolases"/>
    <property type="match status" value="1"/>
</dbReference>
<dbReference type="NCBIfam" id="NF005923">
    <property type="entry name" value="PRK07933.1"/>
    <property type="match status" value="1"/>
</dbReference>
<dbReference type="Proteomes" id="UP000095210">
    <property type="component" value="Chromosome"/>
</dbReference>
<evidence type="ECO:0000313" key="12">
    <source>
        <dbReference type="EMBL" id="AOS65441.1"/>
    </source>
</evidence>
<dbReference type="GO" id="GO:0006227">
    <property type="term" value="P:dUDP biosynthetic process"/>
    <property type="evidence" value="ECO:0007669"/>
    <property type="project" value="TreeGrafter"/>
</dbReference>
<keyword evidence="5 10" id="KW-0545">Nucleotide biosynthesis</keyword>
<evidence type="ECO:0000256" key="1">
    <source>
        <dbReference type="ARBA" id="ARBA00009776"/>
    </source>
</evidence>
<dbReference type="GO" id="GO:0005829">
    <property type="term" value="C:cytosol"/>
    <property type="evidence" value="ECO:0007669"/>
    <property type="project" value="TreeGrafter"/>
</dbReference>
<sequence>MTAVSRLIVIEGIDGAGKRTLADRLRTGLAARGASVGMGAFPRYDQDVHADLVRDGLHGKLGPLGDSVYGMAVLYALDRRAGAVELRAALRANDVVLIDRYIASNAAYGSARLHEPVDGEFVTWVHDLEVDRFGLPRPDLQVLLSVPTETAAARAVHRENTEADRQRDLFESDGGLQDRCAARYAELAAASWLSPWVSLDGALPVDVDGLVDVVLS</sequence>
<evidence type="ECO:0000256" key="3">
    <source>
        <dbReference type="ARBA" id="ARBA00017144"/>
    </source>
</evidence>
<reference evidence="13" key="1">
    <citation type="submission" date="2016-03" db="EMBL/GenBank/DDBJ databases">
        <title>Complete genome sequence of the type strain Actinoalloteichus hymeniacidonis DSM 45092.</title>
        <authorList>
            <person name="Schaffert L."/>
            <person name="Albersmeier A."/>
            <person name="Winkler A."/>
            <person name="Kalinowski J."/>
            <person name="Zotchev S."/>
            <person name="Ruckert C."/>
        </authorList>
    </citation>
    <scope>NUCLEOTIDE SEQUENCE [LARGE SCALE GENOMIC DNA]</scope>
    <source>
        <strain evidence="13">HPA177(T) (DSM 45092(T))</strain>
    </source>
</reference>
<evidence type="ECO:0000256" key="7">
    <source>
        <dbReference type="ARBA" id="ARBA00022777"/>
    </source>
</evidence>
<gene>
    <name evidence="10" type="primary">tmk</name>
    <name evidence="12" type="ORF">TL08_23305</name>
</gene>
<dbReference type="InterPro" id="IPR018094">
    <property type="entry name" value="Thymidylate_kinase"/>
</dbReference>
<dbReference type="GO" id="GO:0005524">
    <property type="term" value="F:ATP binding"/>
    <property type="evidence" value="ECO:0007669"/>
    <property type="project" value="UniProtKB-UniRule"/>
</dbReference>
<evidence type="ECO:0000256" key="10">
    <source>
        <dbReference type="HAMAP-Rule" id="MF_00165"/>
    </source>
</evidence>
<dbReference type="InterPro" id="IPR027417">
    <property type="entry name" value="P-loop_NTPase"/>
</dbReference>
<dbReference type="KEGG" id="ahm:TL08_23305"/>
<dbReference type="EMBL" id="CP014859">
    <property type="protein sequence ID" value="AOS65441.1"/>
    <property type="molecule type" value="Genomic_DNA"/>
</dbReference>
<evidence type="ECO:0000313" key="13">
    <source>
        <dbReference type="Proteomes" id="UP000095210"/>
    </source>
</evidence>
<evidence type="ECO:0000256" key="8">
    <source>
        <dbReference type="ARBA" id="ARBA00022840"/>
    </source>
</evidence>
<proteinExistence type="inferred from homology"/>
<protein>
    <recommendedName>
        <fullName evidence="3 10">Thymidylate kinase</fullName>
        <ecNumber evidence="2 10">2.7.4.9</ecNumber>
    </recommendedName>
    <alternativeName>
        <fullName evidence="10">dTMP kinase</fullName>
    </alternativeName>
</protein>
<comment type="catalytic activity">
    <reaction evidence="9 10">
        <text>dTMP + ATP = dTDP + ADP</text>
        <dbReference type="Rhea" id="RHEA:13517"/>
        <dbReference type="ChEBI" id="CHEBI:30616"/>
        <dbReference type="ChEBI" id="CHEBI:58369"/>
        <dbReference type="ChEBI" id="CHEBI:63528"/>
        <dbReference type="ChEBI" id="CHEBI:456216"/>
        <dbReference type="EC" id="2.7.4.9"/>
    </reaction>
</comment>
<dbReference type="GO" id="GO:0006235">
    <property type="term" value="P:dTTP biosynthetic process"/>
    <property type="evidence" value="ECO:0007669"/>
    <property type="project" value="UniProtKB-UniRule"/>
</dbReference>
<keyword evidence="7 10" id="KW-0418">Kinase</keyword>
<dbReference type="InterPro" id="IPR039430">
    <property type="entry name" value="Thymidylate_kin-like_dom"/>
</dbReference>
<dbReference type="GO" id="GO:0004798">
    <property type="term" value="F:dTMP kinase activity"/>
    <property type="evidence" value="ECO:0007669"/>
    <property type="project" value="UniProtKB-UniRule"/>
</dbReference>
<dbReference type="SUPFAM" id="SSF52540">
    <property type="entry name" value="P-loop containing nucleoside triphosphate hydrolases"/>
    <property type="match status" value="1"/>
</dbReference>
<organism evidence="12 13">
    <name type="scientific">Actinoalloteichus hymeniacidonis</name>
    <dbReference type="NCBI Taxonomy" id="340345"/>
    <lineage>
        <taxon>Bacteria</taxon>
        <taxon>Bacillati</taxon>
        <taxon>Actinomycetota</taxon>
        <taxon>Actinomycetes</taxon>
        <taxon>Pseudonocardiales</taxon>
        <taxon>Pseudonocardiaceae</taxon>
        <taxon>Actinoalloteichus</taxon>
    </lineage>
</organism>
<dbReference type="EC" id="2.7.4.9" evidence="2 10"/>
<keyword evidence="13" id="KW-1185">Reference proteome</keyword>
<dbReference type="CDD" id="cd01672">
    <property type="entry name" value="TMPK"/>
    <property type="match status" value="1"/>
</dbReference>
<evidence type="ECO:0000259" key="11">
    <source>
        <dbReference type="Pfam" id="PF02223"/>
    </source>
</evidence>
<evidence type="ECO:0000256" key="4">
    <source>
        <dbReference type="ARBA" id="ARBA00022679"/>
    </source>
</evidence>
<evidence type="ECO:0000256" key="2">
    <source>
        <dbReference type="ARBA" id="ARBA00012980"/>
    </source>
</evidence>